<dbReference type="NCBIfam" id="NF003040">
    <property type="entry name" value="PRK03946.1"/>
    <property type="match status" value="1"/>
</dbReference>
<comment type="catalytic activity">
    <reaction evidence="10">
        <text>4-(phosphooxy)-L-threonine + NAD(+) = 3-amino-2-oxopropyl phosphate + CO2 + NADH</text>
        <dbReference type="Rhea" id="RHEA:32275"/>
        <dbReference type="ChEBI" id="CHEBI:16526"/>
        <dbReference type="ChEBI" id="CHEBI:57279"/>
        <dbReference type="ChEBI" id="CHEBI:57540"/>
        <dbReference type="ChEBI" id="CHEBI:57945"/>
        <dbReference type="ChEBI" id="CHEBI:58452"/>
        <dbReference type="EC" id="1.1.1.262"/>
    </reaction>
</comment>
<keyword evidence="5 10" id="KW-0521">NADP</keyword>
<feature type="binding site" evidence="10">
    <location>
        <position position="270"/>
    </location>
    <ligand>
        <name>substrate</name>
    </ligand>
</feature>
<comment type="function">
    <text evidence="10">Catalyzes the NAD(P)-dependent oxidation of 4-(phosphooxy)-L-threonine (HTP) into 2-amino-3-oxo-4-(phosphooxy)butyric acid which spontaneously decarboxylates to form 3-amino-2-oxopropyl phosphate (AHAP).</text>
</comment>
<evidence type="ECO:0000313" key="11">
    <source>
        <dbReference type="EMBL" id="UTJ07309.1"/>
    </source>
</evidence>
<keyword evidence="9 10" id="KW-0170">Cobalt</keyword>
<evidence type="ECO:0000256" key="8">
    <source>
        <dbReference type="ARBA" id="ARBA00023096"/>
    </source>
</evidence>
<comment type="pathway">
    <text evidence="10">Cofactor biosynthesis; pyridoxine 5'-phosphate biosynthesis; pyridoxine 5'-phosphate from D-erythrose 4-phosphate: step 4/5.</text>
</comment>
<dbReference type="GO" id="GO:0050570">
    <property type="term" value="F:4-hydroxythreonine-4-phosphate dehydrogenase activity"/>
    <property type="evidence" value="ECO:0007669"/>
    <property type="project" value="UniProtKB-EC"/>
</dbReference>
<feature type="binding site" evidence="10">
    <location>
        <position position="121"/>
    </location>
    <ligand>
        <name>substrate</name>
    </ligand>
</feature>
<dbReference type="InterPro" id="IPR037539">
    <property type="entry name" value="PdxA_epsilonprot"/>
</dbReference>
<keyword evidence="1 10" id="KW-0963">Cytoplasm</keyword>
<dbReference type="SUPFAM" id="SSF53659">
    <property type="entry name" value="Isocitrate/Isopropylmalate dehydrogenase-like"/>
    <property type="match status" value="1"/>
</dbReference>
<comment type="miscellaneous">
    <text evidence="10">The active site is located at the dimer interface.</text>
</comment>
<evidence type="ECO:0000256" key="5">
    <source>
        <dbReference type="ARBA" id="ARBA00022857"/>
    </source>
</evidence>
<evidence type="ECO:0000256" key="1">
    <source>
        <dbReference type="ARBA" id="ARBA00022490"/>
    </source>
</evidence>
<keyword evidence="6 10" id="KW-0560">Oxidoreductase</keyword>
<evidence type="ECO:0000256" key="6">
    <source>
        <dbReference type="ARBA" id="ARBA00023002"/>
    </source>
</evidence>
<feature type="binding site" evidence="10">
    <location>
        <position position="188"/>
    </location>
    <ligand>
        <name>a divalent metal cation</name>
        <dbReference type="ChEBI" id="CHEBI:60240"/>
        <note>ligand shared between dimeric partners</note>
    </ligand>
</feature>
<feature type="binding site" evidence="10">
    <location>
        <position position="244"/>
    </location>
    <ligand>
        <name>a divalent metal cation</name>
        <dbReference type="ChEBI" id="CHEBI:60240"/>
        <note>ligand shared between dimeric partners</note>
    </ligand>
</feature>
<comment type="subunit">
    <text evidence="10">Homodimer.</text>
</comment>
<gene>
    <name evidence="10 11" type="primary">pdxA</name>
    <name evidence="11" type="ORF">NJU99_04255</name>
</gene>
<evidence type="ECO:0000256" key="4">
    <source>
        <dbReference type="ARBA" id="ARBA00022842"/>
    </source>
</evidence>
<dbReference type="InterPro" id="IPR005255">
    <property type="entry name" value="PdxA_fam"/>
</dbReference>
<evidence type="ECO:0000256" key="7">
    <source>
        <dbReference type="ARBA" id="ARBA00023027"/>
    </source>
</evidence>
<comment type="similarity">
    <text evidence="10">Belongs to the PdxA family.</text>
</comment>
<evidence type="ECO:0000256" key="9">
    <source>
        <dbReference type="ARBA" id="ARBA00023285"/>
    </source>
</evidence>
<proteinExistence type="inferred from homology"/>
<dbReference type="EMBL" id="CP100595">
    <property type="protein sequence ID" value="UTJ07309.1"/>
    <property type="molecule type" value="Genomic_DNA"/>
</dbReference>
<evidence type="ECO:0000256" key="3">
    <source>
        <dbReference type="ARBA" id="ARBA00022833"/>
    </source>
</evidence>
<keyword evidence="4 10" id="KW-0460">Magnesium</keyword>
<comment type="cofactor">
    <cofactor evidence="10">
        <name>Zn(2+)</name>
        <dbReference type="ChEBI" id="CHEBI:29105"/>
    </cofactor>
    <cofactor evidence="10">
        <name>Mg(2+)</name>
        <dbReference type="ChEBI" id="CHEBI:18420"/>
    </cofactor>
    <cofactor evidence="10">
        <name>Co(2+)</name>
        <dbReference type="ChEBI" id="CHEBI:48828"/>
    </cofactor>
</comment>
<name>A0ABY5E577_9BACT</name>
<evidence type="ECO:0000256" key="10">
    <source>
        <dbReference type="HAMAP-Rule" id="MF_02086"/>
    </source>
</evidence>
<protein>
    <recommendedName>
        <fullName evidence="10">4-hydroxythreonine-4-phosphate dehydrogenase</fullName>
        <ecNumber evidence="10">1.1.1.262</ecNumber>
    </recommendedName>
    <alternativeName>
        <fullName evidence="10">4-(phosphohydroxy)-L-threonine dehydrogenase</fullName>
    </alternativeName>
</protein>
<accession>A0ABY5E577</accession>
<keyword evidence="8 10" id="KW-0664">Pyridoxine biosynthesis</keyword>
<organism evidence="11 12">
    <name type="scientific">Arcobacter roscoffensis</name>
    <dbReference type="NCBI Taxonomy" id="2961520"/>
    <lineage>
        <taxon>Bacteria</taxon>
        <taxon>Pseudomonadati</taxon>
        <taxon>Campylobacterota</taxon>
        <taxon>Epsilonproteobacteria</taxon>
        <taxon>Campylobacterales</taxon>
        <taxon>Arcobacteraceae</taxon>
        <taxon>Arcobacter</taxon>
    </lineage>
</organism>
<feature type="binding site" evidence="10">
    <location>
        <position position="120"/>
    </location>
    <ligand>
        <name>substrate</name>
    </ligand>
</feature>
<dbReference type="RefSeq" id="WP_254577487.1">
    <property type="nucleotide sequence ID" value="NZ_CP100595.1"/>
</dbReference>
<keyword evidence="7 10" id="KW-0520">NAD</keyword>
<reference evidence="11" key="1">
    <citation type="submission" date="2022-07" db="EMBL/GenBank/DDBJ databases">
        <title>Arcobacter roscoffensis sp. nov., a marine bacterium isolated from coastal seawater collected from Roscoff, France.</title>
        <authorList>
            <person name="Pascual J."/>
            <person name="Lepeaux C."/>
            <person name="Methner A."/>
            <person name="Overmann J."/>
        </authorList>
    </citation>
    <scope>NUCLEOTIDE SEQUENCE</scope>
    <source>
        <strain evidence="11">ARW1-2F2</strain>
    </source>
</reference>
<dbReference type="PANTHER" id="PTHR30004">
    <property type="entry name" value="4-HYDROXYTHREONINE-4-PHOSPHATE DEHYDROGENASE"/>
    <property type="match status" value="1"/>
</dbReference>
<dbReference type="EC" id="1.1.1.262" evidence="10"/>
<keyword evidence="2 10" id="KW-0479">Metal-binding</keyword>
<dbReference type="HAMAP" id="MF_02086">
    <property type="entry name" value="PdxA_Epsilonprot"/>
    <property type="match status" value="1"/>
</dbReference>
<sequence length="307" mass="34442">MKPKIAISIGDLNGIGIEIALRTHEKISQYCNPIYCISNKMLKRAANELKLEIPQDFITTKVKGEHEIKAGVVTRKAGKYSFDSFMEAITLADKGEVDAVCTLPINKESWSKADIKYKGHTEVLRDYFGKNAIMMLGCKKMFVGLFTEHIPLRKVAKKVNEEDLTQFLIDFYKNVKAKNIGVLGLNPHASDNGVLGEEEVQIFKAIKNANKILEKDIFKGPLVPDTAFSPMSRKSYTYFVAMYHDQGLAPLKALYFDQSINVSLNLPIIRTSVDHGTAFNIAYKNQKLNTKSYINAIKEAVSLLNNK</sequence>
<dbReference type="PANTHER" id="PTHR30004:SF6">
    <property type="entry name" value="D-THREONATE 4-PHOSPHATE DEHYDROGENASE"/>
    <property type="match status" value="1"/>
</dbReference>
<dbReference type="NCBIfam" id="TIGR00557">
    <property type="entry name" value="pdxA"/>
    <property type="match status" value="1"/>
</dbReference>
<comment type="subcellular location">
    <subcellularLocation>
        <location evidence="10">Cytoplasm</location>
    </subcellularLocation>
</comment>
<evidence type="ECO:0000256" key="2">
    <source>
        <dbReference type="ARBA" id="ARBA00022723"/>
    </source>
</evidence>
<dbReference type="Proteomes" id="UP001060012">
    <property type="component" value="Chromosome"/>
</dbReference>
<feature type="binding site" evidence="10">
    <location>
        <position position="252"/>
    </location>
    <ligand>
        <name>substrate</name>
    </ligand>
</feature>
<evidence type="ECO:0000313" key="12">
    <source>
        <dbReference type="Proteomes" id="UP001060012"/>
    </source>
</evidence>
<keyword evidence="3 10" id="KW-0862">Zinc</keyword>
<dbReference type="Pfam" id="PF04166">
    <property type="entry name" value="PdxA"/>
    <property type="match status" value="1"/>
</dbReference>
<dbReference type="Gene3D" id="3.40.718.10">
    <property type="entry name" value="Isopropylmalate Dehydrogenase"/>
    <property type="match status" value="1"/>
</dbReference>
<feature type="binding site" evidence="10">
    <location>
        <position position="261"/>
    </location>
    <ligand>
        <name>substrate</name>
    </ligand>
</feature>
<keyword evidence="12" id="KW-1185">Reference proteome</keyword>
<feature type="binding site" evidence="10">
    <location>
        <position position="149"/>
    </location>
    <ligand>
        <name>a divalent metal cation</name>
        <dbReference type="ChEBI" id="CHEBI:60240"/>
        <note>ligand shared between dimeric partners</note>
    </ligand>
</feature>